<evidence type="ECO:0000256" key="3">
    <source>
        <dbReference type="ARBA" id="ARBA00022884"/>
    </source>
</evidence>
<evidence type="ECO:0000313" key="6">
    <source>
        <dbReference type="EMBL" id="SCU64945.1"/>
    </source>
</evidence>
<comment type="caution">
    <text evidence="6">The sequence shown here is derived from an EMBL/GenBank/DDBJ whole genome shotgun (WGS) entry which is preliminary data.</text>
</comment>
<dbReference type="SUPFAM" id="SSF50249">
    <property type="entry name" value="Nucleic acid-binding proteins"/>
    <property type="match status" value="1"/>
</dbReference>
<dbReference type="EMBL" id="CZPT02000195">
    <property type="protein sequence ID" value="SCU64945.1"/>
    <property type="molecule type" value="Genomic_DNA"/>
</dbReference>
<dbReference type="VEuPathDB" id="TriTrypDB:TEOVI_000764800"/>
<proteinExistence type="predicted"/>
<dbReference type="PANTHER" id="PTHR21321">
    <property type="entry name" value="PNAS-3 RELATED"/>
    <property type="match status" value="1"/>
</dbReference>
<keyword evidence="6" id="KW-0540">Nuclease</keyword>
<evidence type="ECO:0000256" key="2">
    <source>
        <dbReference type="ARBA" id="ARBA00022835"/>
    </source>
</evidence>
<keyword evidence="3" id="KW-0694">RNA-binding</keyword>
<dbReference type="Pfam" id="PF15985">
    <property type="entry name" value="KH_6"/>
    <property type="match status" value="1"/>
</dbReference>
<name>A0A1G4I028_TRYEQ</name>
<dbReference type="GO" id="GO:0071038">
    <property type="term" value="P:TRAMP-dependent tRNA surveillance pathway"/>
    <property type="evidence" value="ECO:0007669"/>
    <property type="project" value="TreeGrafter"/>
</dbReference>
<keyword evidence="6" id="KW-0269">Exonuclease</keyword>
<dbReference type="GO" id="GO:0071035">
    <property type="term" value="P:nuclear polyadenylation-dependent rRNA catabolic process"/>
    <property type="evidence" value="ECO:0007669"/>
    <property type="project" value="TreeGrafter"/>
</dbReference>
<comment type="subcellular location">
    <subcellularLocation>
        <location evidence="1">Nucleus</location>
    </subcellularLocation>
</comment>
<sequence length="304" mass="31952">MSETNPVVRGAVGVHELAPLCSHVCLPGESVLLLEPTAVVTLGSGLHPLQQDGSDDRKESFEASGEEGSTVVVSEFCGPVLRTAGPNHTQLYKLNGPAARRYMYAARDPVVAIVMKKNASYYSCYTGAASLAVLDALGFDGATKTNKPRLQEGDVVYAFVKGNADASSLDTKFDDGRVVVSSSDEVELSCMAAEVGLVARDWTSAEAVFGPLVGGTVVRVALPYARSLIDGPASRLLALLGDRVPYDVCVGVNGLVWVRGHPSAADPTAAARRTVAVAACVVEAQDAATLEEMEAHVRGYFPKE</sequence>
<dbReference type="GeneID" id="92381582"/>
<protein>
    <submittedName>
        <fullName evidence="6">Exosome complex exonuclease RRP40</fullName>
    </submittedName>
</protein>
<dbReference type="GO" id="GO:0003723">
    <property type="term" value="F:RNA binding"/>
    <property type="evidence" value="ECO:0007669"/>
    <property type="project" value="UniProtKB-KW"/>
</dbReference>
<feature type="region of interest" description="Disordered" evidence="4">
    <location>
        <begin position="45"/>
        <end position="66"/>
    </location>
</feature>
<dbReference type="GO" id="GO:0004527">
    <property type="term" value="F:exonuclease activity"/>
    <property type="evidence" value="ECO:0007669"/>
    <property type="project" value="UniProtKB-KW"/>
</dbReference>
<feature type="domain" description="K Homology" evidence="5">
    <location>
        <begin position="215"/>
        <end position="262"/>
    </location>
</feature>
<evidence type="ECO:0000259" key="5">
    <source>
        <dbReference type="Pfam" id="PF15985"/>
    </source>
</evidence>
<dbReference type="GO" id="GO:0000467">
    <property type="term" value="P:exonucleolytic trimming to generate mature 3'-end of 5.8S rRNA from tricistronic rRNA transcript (SSU-rRNA, 5.8S rRNA, LSU-rRNA)"/>
    <property type="evidence" value="ECO:0007669"/>
    <property type="project" value="TreeGrafter"/>
</dbReference>
<evidence type="ECO:0000313" key="7">
    <source>
        <dbReference type="Proteomes" id="UP000195570"/>
    </source>
</evidence>
<dbReference type="AlphaFoldDB" id="A0A1G4I028"/>
<keyword evidence="2" id="KW-0271">Exosome</keyword>
<dbReference type="GO" id="GO:0034475">
    <property type="term" value="P:U4 snRNA 3'-end processing"/>
    <property type="evidence" value="ECO:0007669"/>
    <property type="project" value="TreeGrafter"/>
</dbReference>
<dbReference type="RefSeq" id="XP_067076626.1">
    <property type="nucleotide sequence ID" value="XM_067220525.1"/>
</dbReference>
<dbReference type="GO" id="GO:0000177">
    <property type="term" value="C:cytoplasmic exosome (RNase complex)"/>
    <property type="evidence" value="ECO:0007669"/>
    <property type="project" value="TreeGrafter"/>
</dbReference>
<dbReference type="PANTHER" id="PTHR21321:SF1">
    <property type="entry name" value="EXOSOME COMPLEX COMPONENT RRP40"/>
    <property type="match status" value="1"/>
</dbReference>
<dbReference type="Pfam" id="PF21262">
    <property type="entry name" value="RRP40_S1"/>
    <property type="match status" value="1"/>
</dbReference>
<gene>
    <name evidence="6" type="ORF">TEOVI_000764800</name>
</gene>
<dbReference type="InterPro" id="IPR026699">
    <property type="entry name" value="Exosome_RNA_bind1/RRP40/RRP4"/>
</dbReference>
<dbReference type="Proteomes" id="UP000195570">
    <property type="component" value="Unassembled WGS sequence"/>
</dbReference>
<dbReference type="GO" id="GO:0071051">
    <property type="term" value="P:poly(A)-dependent snoRNA 3'-end processing"/>
    <property type="evidence" value="ECO:0007669"/>
    <property type="project" value="TreeGrafter"/>
</dbReference>
<dbReference type="InterPro" id="IPR036612">
    <property type="entry name" value="KH_dom_type_1_sf"/>
</dbReference>
<dbReference type="InterPro" id="IPR004088">
    <property type="entry name" value="KH_dom_type_1"/>
</dbReference>
<dbReference type="SUPFAM" id="SSF54791">
    <property type="entry name" value="Eukaryotic type KH-domain (KH-domain type I)"/>
    <property type="match status" value="1"/>
</dbReference>
<dbReference type="GO" id="GO:0071034">
    <property type="term" value="P:CUT catabolic process"/>
    <property type="evidence" value="ECO:0007669"/>
    <property type="project" value="TreeGrafter"/>
</dbReference>
<dbReference type="GO" id="GO:0000176">
    <property type="term" value="C:nuclear exosome (RNase complex)"/>
    <property type="evidence" value="ECO:0007669"/>
    <property type="project" value="TreeGrafter"/>
</dbReference>
<evidence type="ECO:0000256" key="1">
    <source>
        <dbReference type="ARBA" id="ARBA00004123"/>
    </source>
</evidence>
<evidence type="ECO:0000256" key="4">
    <source>
        <dbReference type="SAM" id="MobiDB-lite"/>
    </source>
</evidence>
<keyword evidence="6" id="KW-0378">Hydrolase</keyword>
<reference evidence="6" key="1">
    <citation type="submission" date="2016-09" db="EMBL/GenBank/DDBJ databases">
        <authorList>
            <person name="Hebert L."/>
            <person name="Moumen B."/>
        </authorList>
    </citation>
    <scope>NUCLEOTIDE SEQUENCE [LARGE SCALE GENOMIC DNA]</scope>
    <source>
        <strain evidence="6">OVI</strain>
    </source>
</reference>
<dbReference type="Gene3D" id="3.30.1370.10">
    <property type="entry name" value="K Homology domain, type 1"/>
    <property type="match status" value="1"/>
</dbReference>
<keyword evidence="7" id="KW-1185">Reference proteome</keyword>
<accession>A0A1G4I028</accession>
<organism evidence="6 7">
    <name type="scientific">Trypanosoma equiperdum</name>
    <dbReference type="NCBI Taxonomy" id="5694"/>
    <lineage>
        <taxon>Eukaryota</taxon>
        <taxon>Discoba</taxon>
        <taxon>Euglenozoa</taxon>
        <taxon>Kinetoplastea</taxon>
        <taxon>Metakinetoplastina</taxon>
        <taxon>Trypanosomatida</taxon>
        <taxon>Trypanosomatidae</taxon>
        <taxon>Trypanosoma</taxon>
    </lineage>
</organism>
<dbReference type="InterPro" id="IPR012340">
    <property type="entry name" value="NA-bd_OB-fold"/>
</dbReference>
<dbReference type="Gene3D" id="2.40.50.140">
    <property type="entry name" value="Nucleic acid-binding proteins"/>
    <property type="match status" value="1"/>
</dbReference>